<organism evidence="11 12">
    <name type="scientific">Psychrobacillus lasiicapitis</name>
    <dbReference type="NCBI Taxonomy" id="1636719"/>
    <lineage>
        <taxon>Bacteria</taxon>
        <taxon>Bacillati</taxon>
        <taxon>Bacillota</taxon>
        <taxon>Bacilli</taxon>
        <taxon>Bacillales</taxon>
        <taxon>Bacillaceae</taxon>
        <taxon>Psychrobacillus</taxon>
    </lineage>
</organism>
<evidence type="ECO:0000256" key="5">
    <source>
        <dbReference type="ARBA" id="ARBA00022694"/>
    </source>
</evidence>
<dbReference type="EC" id="2.7.7.56" evidence="8"/>
<keyword evidence="2 8" id="KW-0698">rRNA processing</keyword>
<dbReference type="PANTHER" id="PTHR11953">
    <property type="entry name" value="EXOSOME COMPLEX COMPONENT"/>
    <property type="match status" value="1"/>
</dbReference>
<comment type="subunit">
    <text evidence="8">Homohexameric ring arranged as a trimer of dimers.</text>
</comment>
<dbReference type="FunFam" id="3.30.230.70:FF:000003">
    <property type="entry name" value="Ribonuclease PH"/>
    <property type="match status" value="1"/>
</dbReference>
<dbReference type="SUPFAM" id="SSF55666">
    <property type="entry name" value="Ribonuclease PH domain 2-like"/>
    <property type="match status" value="1"/>
</dbReference>
<dbReference type="Gene3D" id="3.30.230.70">
    <property type="entry name" value="GHMP Kinase, N-terminal domain"/>
    <property type="match status" value="1"/>
</dbReference>
<evidence type="ECO:0000256" key="8">
    <source>
        <dbReference type="HAMAP-Rule" id="MF_00564"/>
    </source>
</evidence>
<feature type="domain" description="Exoribonuclease phosphorolytic" evidence="10">
    <location>
        <begin position="160"/>
        <end position="224"/>
    </location>
</feature>
<dbReference type="Proteomes" id="UP000317316">
    <property type="component" value="Unassembled WGS sequence"/>
</dbReference>
<evidence type="ECO:0000313" key="11">
    <source>
        <dbReference type="EMBL" id="TQR13867.1"/>
    </source>
</evidence>
<feature type="binding site" evidence="8">
    <location>
        <begin position="125"/>
        <end position="127"/>
    </location>
    <ligand>
        <name>phosphate</name>
        <dbReference type="ChEBI" id="CHEBI:43474"/>
        <note>substrate</note>
    </ligand>
</feature>
<evidence type="ECO:0000259" key="10">
    <source>
        <dbReference type="Pfam" id="PF03725"/>
    </source>
</evidence>
<keyword evidence="3 8" id="KW-0820">tRNA-binding</keyword>
<dbReference type="PANTHER" id="PTHR11953:SF0">
    <property type="entry name" value="EXOSOME COMPLEX COMPONENT RRP41"/>
    <property type="match status" value="1"/>
</dbReference>
<dbReference type="InterPro" id="IPR027408">
    <property type="entry name" value="PNPase/RNase_PH_dom_sf"/>
</dbReference>
<dbReference type="HAMAP" id="MF_00564">
    <property type="entry name" value="RNase_PH"/>
    <property type="match status" value="1"/>
</dbReference>
<dbReference type="GO" id="GO:0031125">
    <property type="term" value="P:rRNA 3'-end processing"/>
    <property type="evidence" value="ECO:0007669"/>
    <property type="project" value="UniProtKB-ARBA"/>
</dbReference>
<evidence type="ECO:0000256" key="2">
    <source>
        <dbReference type="ARBA" id="ARBA00022552"/>
    </source>
</evidence>
<dbReference type="GO" id="GO:0016075">
    <property type="term" value="P:rRNA catabolic process"/>
    <property type="evidence" value="ECO:0007669"/>
    <property type="project" value="UniProtKB-UniRule"/>
</dbReference>
<dbReference type="GO" id="GO:0000049">
    <property type="term" value="F:tRNA binding"/>
    <property type="evidence" value="ECO:0007669"/>
    <property type="project" value="UniProtKB-UniRule"/>
</dbReference>
<comment type="caution">
    <text evidence="11">The sequence shown here is derived from an EMBL/GenBank/DDBJ whole genome shotgun (WGS) entry which is preliminary data.</text>
</comment>
<dbReference type="RefSeq" id="WP_142538699.1">
    <property type="nucleotide sequence ID" value="NZ_BMIE01000005.1"/>
</dbReference>
<dbReference type="CDD" id="cd11362">
    <property type="entry name" value="RNase_PH_bact"/>
    <property type="match status" value="1"/>
</dbReference>
<dbReference type="GO" id="GO:0008033">
    <property type="term" value="P:tRNA processing"/>
    <property type="evidence" value="ECO:0007669"/>
    <property type="project" value="UniProtKB-UniRule"/>
</dbReference>
<feature type="domain" description="Exoribonuclease phosphorolytic" evidence="9">
    <location>
        <begin position="11"/>
        <end position="141"/>
    </location>
</feature>
<dbReference type="InterPro" id="IPR020568">
    <property type="entry name" value="Ribosomal_Su5_D2-typ_SF"/>
</dbReference>
<keyword evidence="4 8" id="KW-0808">Transferase</keyword>
<dbReference type="InterPro" id="IPR002381">
    <property type="entry name" value="RNase_PH_bac-type"/>
</dbReference>
<keyword evidence="7" id="KW-0694">RNA-binding</keyword>
<dbReference type="Pfam" id="PF03725">
    <property type="entry name" value="RNase_PH_C"/>
    <property type="match status" value="1"/>
</dbReference>
<dbReference type="Pfam" id="PF01138">
    <property type="entry name" value="RNase_PH"/>
    <property type="match status" value="1"/>
</dbReference>
<comment type="similarity">
    <text evidence="1 8">Belongs to the RNase PH family.</text>
</comment>
<dbReference type="OrthoDB" id="9802265at2"/>
<accession>A0A544T8T9</accession>
<dbReference type="InterPro" id="IPR018336">
    <property type="entry name" value="RNase_PH_CS"/>
</dbReference>
<evidence type="ECO:0000313" key="12">
    <source>
        <dbReference type="Proteomes" id="UP000317316"/>
    </source>
</evidence>
<dbReference type="InterPro" id="IPR015847">
    <property type="entry name" value="ExoRNase_PH_dom2"/>
</dbReference>
<dbReference type="EMBL" id="VDGH01000005">
    <property type="protein sequence ID" value="TQR13867.1"/>
    <property type="molecule type" value="Genomic_DNA"/>
</dbReference>
<dbReference type="AlphaFoldDB" id="A0A544T8T9"/>
<name>A0A544T8T9_9BACI</name>
<evidence type="ECO:0000256" key="6">
    <source>
        <dbReference type="ARBA" id="ARBA00022695"/>
    </source>
</evidence>
<feature type="binding site" evidence="8">
    <location>
        <position position="87"/>
    </location>
    <ligand>
        <name>phosphate</name>
        <dbReference type="ChEBI" id="CHEBI:43474"/>
        <note>substrate</note>
    </ligand>
</feature>
<comment type="function">
    <text evidence="8">Phosphorolytic 3'-5' exoribonuclease that plays an important role in tRNA 3'-end maturation. Removes nucleotide residues following the 3'-CCA terminus of tRNAs; can also add nucleotides to the ends of RNA molecules by using nucleoside diphosphates as substrates, but this may not be physiologically important. Probably plays a role in initiation of 16S rRNA degradation (leading to ribosome degradation) during starvation.</text>
</comment>
<dbReference type="InterPro" id="IPR001247">
    <property type="entry name" value="ExoRNase_PH_dom1"/>
</dbReference>
<dbReference type="GO" id="GO:0000175">
    <property type="term" value="F:3'-5'-RNA exonuclease activity"/>
    <property type="evidence" value="ECO:0007669"/>
    <property type="project" value="UniProtKB-UniRule"/>
</dbReference>
<dbReference type="GO" id="GO:0009022">
    <property type="term" value="F:tRNA nucleotidyltransferase activity"/>
    <property type="evidence" value="ECO:0007669"/>
    <property type="project" value="UniProtKB-UniRule"/>
</dbReference>
<protein>
    <recommendedName>
        <fullName evidence="8">Ribonuclease PH</fullName>
        <shortName evidence="8">RNase PH</shortName>
        <ecNumber evidence="8">2.7.7.56</ecNumber>
    </recommendedName>
    <alternativeName>
        <fullName evidence="8">tRNA nucleotidyltransferase</fullName>
    </alternativeName>
</protein>
<reference evidence="11 12" key="1">
    <citation type="submission" date="2019-05" db="EMBL/GenBank/DDBJ databases">
        <title>Psychrobacillus vulpis sp. nov., a new species isolated from feces of a red fox that inhabits in The Tablas de Daimiel Natural Park, Albacete, Spain.</title>
        <authorList>
            <person name="Rodriguez M."/>
            <person name="Reina J.C."/>
            <person name="Bejar V."/>
            <person name="Llamas I."/>
        </authorList>
    </citation>
    <scope>NUCLEOTIDE SEQUENCE [LARGE SCALE GENOMIC DNA]</scope>
    <source>
        <strain evidence="11 12">NEAU-3TGS17</strain>
    </source>
</reference>
<dbReference type="NCBIfam" id="TIGR01966">
    <property type="entry name" value="RNasePH"/>
    <property type="match status" value="1"/>
</dbReference>
<keyword evidence="5 8" id="KW-0819">tRNA processing</keyword>
<comment type="catalytic activity">
    <reaction evidence="8">
        <text>tRNA(n+1) + phosphate = tRNA(n) + a ribonucleoside 5'-diphosphate</text>
        <dbReference type="Rhea" id="RHEA:10628"/>
        <dbReference type="Rhea" id="RHEA-COMP:17343"/>
        <dbReference type="Rhea" id="RHEA-COMP:17344"/>
        <dbReference type="ChEBI" id="CHEBI:43474"/>
        <dbReference type="ChEBI" id="CHEBI:57930"/>
        <dbReference type="ChEBI" id="CHEBI:173114"/>
        <dbReference type="EC" id="2.7.7.56"/>
    </reaction>
</comment>
<dbReference type="InterPro" id="IPR036345">
    <property type="entry name" value="ExoRNase_PH_dom2_sf"/>
</dbReference>
<dbReference type="SUPFAM" id="SSF54211">
    <property type="entry name" value="Ribosomal protein S5 domain 2-like"/>
    <property type="match status" value="1"/>
</dbReference>
<keyword evidence="12" id="KW-1185">Reference proteome</keyword>
<sequence length="253" mass="27703">MIRTDGRKVNELRDVKIETDYLIHPEGSVLITVGRTKVICNATIEDRVPPFLRGQGKGWITAEYSMLPRATESRNQRESSKGKVTGRTMEIQRLIGRALRSVVDLEIIGEKTIWIDCDVIQADGGTRTASITGAFVALTIALGKLYEQKQLAYFPVREYLAATSVGVIENVGVVLDLNYEEDSAAAVDMNIVQTGSGEYVELQGTGEEATFSRKQLMDLLDFGEIGIKQLMDVQQSALGELATKIGEGGTETV</sequence>
<evidence type="ECO:0000256" key="3">
    <source>
        <dbReference type="ARBA" id="ARBA00022555"/>
    </source>
</evidence>
<proteinExistence type="inferred from homology"/>
<gene>
    <name evidence="8 11" type="primary">rph</name>
    <name evidence="11" type="ORF">FG382_09670</name>
</gene>
<dbReference type="InterPro" id="IPR050080">
    <property type="entry name" value="RNase_PH"/>
</dbReference>
<evidence type="ECO:0000256" key="4">
    <source>
        <dbReference type="ARBA" id="ARBA00022679"/>
    </source>
</evidence>
<evidence type="ECO:0000259" key="9">
    <source>
        <dbReference type="Pfam" id="PF01138"/>
    </source>
</evidence>
<keyword evidence="6 8" id="KW-0548">Nucleotidyltransferase</keyword>
<dbReference type="PROSITE" id="PS01277">
    <property type="entry name" value="RIBONUCLEASE_PH"/>
    <property type="match status" value="1"/>
</dbReference>
<evidence type="ECO:0000256" key="7">
    <source>
        <dbReference type="ARBA" id="ARBA00022884"/>
    </source>
</evidence>
<evidence type="ECO:0000256" key="1">
    <source>
        <dbReference type="ARBA" id="ARBA00006678"/>
    </source>
</evidence>